<feature type="compositionally biased region" description="Polar residues" evidence="1">
    <location>
        <begin position="808"/>
        <end position="822"/>
    </location>
</feature>
<feature type="compositionally biased region" description="Basic and acidic residues" evidence="1">
    <location>
        <begin position="947"/>
        <end position="987"/>
    </location>
</feature>
<feature type="compositionally biased region" description="Low complexity" evidence="1">
    <location>
        <begin position="261"/>
        <end position="271"/>
    </location>
</feature>
<dbReference type="Proteomes" id="UP000054495">
    <property type="component" value="Unassembled WGS sequence"/>
</dbReference>
<accession>A0A0D6LL81</accession>
<feature type="region of interest" description="Disordered" evidence="1">
    <location>
        <begin position="174"/>
        <end position="197"/>
    </location>
</feature>
<protein>
    <submittedName>
        <fullName evidence="2">Uncharacterized protein</fullName>
    </submittedName>
</protein>
<feature type="region of interest" description="Disordered" evidence="1">
    <location>
        <begin position="37"/>
        <end position="60"/>
    </location>
</feature>
<feature type="region of interest" description="Disordered" evidence="1">
    <location>
        <begin position="404"/>
        <end position="451"/>
    </location>
</feature>
<sequence>MENLSETERQHIQNVLEKAEQRTPYVIKTLLPHQMTARTESSGQISLNLSQNSQDEDYDTQIRSIEDAIRKVEKRTKSEEKEEAAQQDPSKPLQIRDIDTEIDLTAVASREITAAKAALHQVAVQEQVDAPPQRKETREKSSRKSSLGSSIGGFKSFFGKASQAVMSARDALSADVQKSPADDSKASAATSSGELTAEELEHIQKIARLAEQEMSAPYPVGMRTEAPVQRIVHEEKNVVPPSTDSKIRDEMKGEQRGTMVAKSAPTTAPSKPASPPPTEITQEELEHINSITQMAMREEGGLDTTADVSVRSEAPVDKPSASSSSLFQFKPLTGFGMRAFKGVINKAEEAKQTLEGMTLPKMDEPAKSKSPRSTTRDETAAQLTQEELDHINRINQLAMQDEGPAIVHPGGADPREPAVSAGVSSASKVMTQPSAPSQPQQSHPASGTSDLTQEELDHINSIAQLAVQDEALSTPLISPHHRADADLRHDHQKTTEPSVPVSSSPRRTELTHIEDIGSMSVMGDKAGQVDAPAGLKSASAGTAVEETSQLTQEELEHIARINQMAMEAEAQLEAHPETTSSSFGTKPFTGFGLKTFKDVMHKADVAKSALEDLTTSKTMKKSEPSQVAQPSEVISSSRLASNGDDVEELTQEELDHINRIAQIAMQDGADQFPAQIAPMPSQEHSTQAKYDHAKDKAREMAIPEVPVEFREETIQLTQEELDHIARINQMAMEAEAHLTGPPLPKPTPSAAVQREIEQIPSLGLPMQPGQDDQLTQEELDHIARIAQLADQDQGGRIPSSPMDRLETRQTPSEEVSHIQQKPSSPPQPRTSPFGGFGLKTFKNVMSKAETAKSMLENVSATVRGQPAETPVRVAEPVTEKEPRLEDAPGLTQEELDHINRVTKLALQEETELTLQEHPHVAPLTPEEPRQVSSPETDEGPDSPASVDDDHYGADESAVDEHYMAGESTVDEHYEAERAVAEAVDEHLSPASSHESQRGSHRTVSRGSSGFDILSIPEMLNNPNLSQWYEEKLSFMKESIADEENEAETYSHEDVTGESSRLPSGYRS</sequence>
<reference evidence="2 3" key="1">
    <citation type="submission" date="2013-05" db="EMBL/GenBank/DDBJ databases">
        <title>Draft genome of the parasitic nematode Anyclostoma ceylanicum.</title>
        <authorList>
            <person name="Mitreva M."/>
        </authorList>
    </citation>
    <scope>NUCLEOTIDE SEQUENCE [LARGE SCALE GENOMIC DNA]</scope>
</reference>
<gene>
    <name evidence="2" type="ORF">ANCCEY_12544</name>
</gene>
<feature type="region of interest" description="Disordered" evidence="1">
    <location>
        <begin position="860"/>
        <end position="895"/>
    </location>
</feature>
<feature type="compositionally biased region" description="Polar residues" evidence="1">
    <location>
        <begin position="37"/>
        <end position="53"/>
    </location>
</feature>
<organism evidence="2 3">
    <name type="scientific">Ancylostoma ceylanicum</name>
    <dbReference type="NCBI Taxonomy" id="53326"/>
    <lineage>
        <taxon>Eukaryota</taxon>
        <taxon>Metazoa</taxon>
        <taxon>Ecdysozoa</taxon>
        <taxon>Nematoda</taxon>
        <taxon>Chromadorea</taxon>
        <taxon>Rhabditida</taxon>
        <taxon>Rhabditina</taxon>
        <taxon>Rhabditomorpha</taxon>
        <taxon>Strongyloidea</taxon>
        <taxon>Ancylostomatidae</taxon>
        <taxon>Ancylostomatinae</taxon>
        <taxon>Ancylostoma</taxon>
    </lineage>
</organism>
<feature type="compositionally biased region" description="Basic and acidic residues" evidence="1">
    <location>
        <begin position="73"/>
        <end position="84"/>
    </location>
</feature>
<feature type="region of interest" description="Disordered" evidence="1">
    <location>
        <begin position="787"/>
        <end position="836"/>
    </location>
</feature>
<feature type="compositionally biased region" description="Low complexity" evidence="1">
    <location>
        <begin position="495"/>
        <end position="505"/>
    </location>
</feature>
<dbReference type="EMBL" id="KE125447">
    <property type="protein sequence ID" value="EPB68377.1"/>
    <property type="molecule type" value="Genomic_DNA"/>
</dbReference>
<keyword evidence="3" id="KW-1185">Reference proteome</keyword>
<feature type="region of interest" description="Disordered" evidence="1">
    <location>
        <begin position="910"/>
        <end position="1008"/>
    </location>
</feature>
<feature type="compositionally biased region" description="Polar residues" evidence="1">
    <location>
        <begin position="624"/>
        <end position="640"/>
    </location>
</feature>
<evidence type="ECO:0000256" key="1">
    <source>
        <dbReference type="SAM" id="MobiDB-lite"/>
    </source>
</evidence>
<feature type="region of interest" description="Disordered" evidence="1">
    <location>
        <begin position="73"/>
        <end position="97"/>
    </location>
</feature>
<name>A0A0D6LL81_9BILA</name>
<feature type="compositionally biased region" description="Basic and acidic residues" evidence="1">
    <location>
        <begin position="132"/>
        <end position="142"/>
    </location>
</feature>
<feature type="compositionally biased region" description="Basic and acidic residues" evidence="1">
    <location>
        <begin position="245"/>
        <end position="255"/>
    </location>
</feature>
<feature type="compositionally biased region" description="Low complexity" evidence="1">
    <location>
        <begin position="418"/>
        <end position="446"/>
    </location>
</feature>
<feature type="region of interest" description="Disordered" evidence="1">
    <location>
        <begin position="485"/>
        <end position="507"/>
    </location>
</feature>
<feature type="region of interest" description="Disordered" evidence="1">
    <location>
        <begin position="616"/>
        <end position="643"/>
    </location>
</feature>
<feature type="region of interest" description="Disordered" evidence="1">
    <location>
        <begin position="1043"/>
        <end position="1067"/>
    </location>
</feature>
<feature type="compositionally biased region" description="Basic and acidic residues" evidence="1">
    <location>
        <begin position="485"/>
        <end position="494"/>
    </location>
</feature>
<dbReference type="AlphaFoldDB" id="A0A0D6LL81"/>
<feature type="region of interest" description="Disordered" evidence="1">
    <location>
        <begin position="299"/>
        <end position="326"/>
    </location>
</feature>
<feature type="compositionally biased region" description="Basic and acidic residues" evidence="1">
    <location>
        <begin position="877"/>
        <end position="886"/>
    </location>
</feature>
<feature type="region of interest" description="Disordered" evidence="1">
    <location>
        <begin position="124"/>
        <end position="149"/>
    </location>
</feature>
<feature type="region of interest" description="Disordered" evidence="1">
    <location>
        <begin position="351"/>
        <end position="382"/>
    </location>
</feature>
<evidence type="ECO:0000313" key="2">
    <source>
        <dbReference type="EMBL" id="EPB68377.1"/>
    </source>
</evidence>
<feature type="region of interest" description="Disordered" evidence="1">
    <location>
        <begin position="231"/>
        <end position="279"/>
    </location>
</feature>
<proteinExistence type="predicted"/>
<feature type="compositionally biased region" description="Polar residues" evidence="1">
    <location>
        <begin position="1056"/>
        <end position="1067"/>
    </location>
</feature>
<evidence type="ECO:0000313" key="3">
    <source>
        <dbReference type="Proteomes" id="UP000054495"/>
    </source>
</evidence>